<comment type="catalytic activity">
    <reaction evidence="13 15">
        <text>L-threonyl-[protein] + ATP = O-phospho-L-threonyl-[protein] + ADP + H(+)</text>
        <dbReference type="Rhea" id="RHEA:46608"/>
        <dbReference type="Rhea" id="RHEA-COMP:11060"/>
        <dbReference type="Rhea" id="RHEA-COMP:11605"/>
        <dbReference type="ChEBI" id="CHEBI:15378"/>
        <dbReference type="ChEBI" id="CHEBI:30013"/>
        <dbReference type="ChEBI" id="CHEBI:30616"/>
        <dbReference type="ChEBI" id="CHEBI:61977"/>
        <dbReference type="ChEBI" id="CHEBI:456216"/>
        <dbReference type="EC" id="2.7.11.13"/>
    </reaction>
</comment>
<dbReference type="InterPro" id="IPR020454">
    <property type="entry name" value="DAG/PE-bd"/>
</dbReference>
<evidence type="ECO:0000256" key="4">
    <source>
        <dbReference type="ARBA" id="ARBA00022553"/>
    </source>
</evidence>
<dbReference type="PROSITE" id="PS00108">
    <property type="entry name" value="PROTEIN_KINASE_ST"/>
    <property type="match status" value="1"/>
</dbReference>
<proteinExistence type="inferred from homology"/>
<dbReference type="AlphaFoldDB" id="A0A915PRB4"/>
<dbReference type="PROSITE" id="PS50004">
    <property type="entry name" value="C2"/>
    <property type="match status" value="1"/>
</dbReference>
<dbReference type="GO" id="GO:0043005">
    <property type="term" value="C:neuron projection"/>
    <property type="evidence" value="ECO:0007669"/>
    <property type="project" value="UniProtKB-ARBA"/>
</dbReference>
<dbReference type="SUPFAM" id="SSF57889">
    <property type="entry name" value="Cysteine-rich domain"/>
    <property type="match status" value="2"/>
</dbReference>
<dbReference type="CDD" id="cd05591">
    <property type="entry name" value="STKc_nPKC_epsilon"/>
    <property type="match status" value="1"/>
</dbReference>
<feature type="domain" description="Phorbol-ester/DAG-type" evidence="22">
    <location>
        <begin position="172"/>
        <end position="218"/>
    </location>
</feature>
<dbReference type="PROSITE" id="PS51285">
    <property type="entry name" value="AGC_KINASE_CTER"/>
    <property type="match status" value="1"/>
</dbReference>
<dbReference type="EC" id="2.7.11.13" evidence="2 15"/>
<dbReference type="SUPFAM" id="SSF49562">
    <property type="entry name" value="C2 domain (Calcium/lipid-binding domain, CaLB)"/>
    <property type="match status" value="1"/>
</dbReference>
<evidence type="ECO:0000256" key="14">
    <source>
        <dbReference type="ARBA" id="ARBA00047470"/>
    </source>
</evidence>
<keyword evidence="12 15" id="KW-0067">ATP-binding</keyword>
<dbReference type="InterPro" id="IPR034669">
    <property type="entry name" value="nPKC_epsilon"/>
</dbReference>
<feature type="domain" description="Phorbol-ester/DAG-type" evidence="22">
    <location>
        <begin position="246"/>
        <end position="295"/>
    </location>
</feature>
<keyword evidence="24" id="KW-1185">Reference proteome</keyword>
<dbReference type="FunFam" id="1.10.510.10:FF:000126">
    <property type="entry name" value="Protein kinase C epsilon"/>
    <property type="match status" value="1"/>
</dbReference>
<evidence type="ECO:0000313" key="25">
    <source>
        <dbReference type="WBParaSite" id="sdigi.contig36.g2483.t1"/>
    </source>
</evidence>
<dbReference type="GO" id="GO:0004697">
    <property type="term" value="F:diacylglycerol-dependent serine/threonine kinase activity"/>
    <property type="evidence" value="ECO:0007669"/>
    <property type="project" value="UniProtKB-EC"/>
</dbReference>
<evidence type="ECO:0000256" key="17">
    <source>
        <dbReference type="PIRSR" id="PIRSR000551-51"/>
    </source>
</evidence>
<evidence type="ECO:0000259" key="23">
    <source>
        <dbReference type="PROSITE" id="PS51285"/>
    </source>
</evidence>
<dbReference type="Pfam" id="PF00130">
    <property type="entry name" value="C1_1"/>
    <property type="match status" value="2"/>
</dbReference>
<dbReference type="PROSITE" id="PS00479">
    <property type="entry name" value="ZF_DAG_PE_1"/>
    <property type="match status" value="1"/>
</dbReference>
<dbReference type="FunFam" id="2.60.40.150:FF:000056">
    <property type="entry name" value="Protein kinase C epsilon"/>
    <property type="match status" value="1"/>
</dbReference>
<dbReference type="Pfam" id="PF00168">
    <property type="entry name" value="C2"/>
    <property type="match status" value="1"/>
</dbReference>
<dbReference type="InterPro" id="IPR046349">
    <property type="entry name" value="C1-like_sf"/>
</dbReference>
<keyword evidence="3 15" id="KW-0723">Serine/threonine-protein kinase</keyword>
<keyword evidence="9" id="KW-0863">Zinc-finger</keyword>
<evidence type="ECO:0000259" key="22">
    <source>
        <dbReference type="PROSITE" id="PS50081"/>
    </source>
</evidence>
<dbReference type="PROSITE" id="PS00107">
    <property type="entry name" value="PROTEIN_KINASE_ATP"/>
    <property type="match status" value="1"/>
</dbReference>
<dbReference type="InterPro" id="IPR000961">
    <property type="entry name" value="AGC-kinase_C"/>
</dbReference>
<evidence type="ECO:0000256" key="9">
    <source>
        <dbReference type="ARBA" id="ARBA00022771"/>
    </source>
</evidence>
<dbReference type="PANTHER" id="PTHR24351">
    <property type="entry name" value="RIBOSOMAL PROTEIN S6 KINASE"/>
    <property type="match status" value="1"/>
</dbReference>
<dbReference type="InterPro" id="IPR017892">
    <property type="entry name" value="Pkinase_C"/>
</dbReference>
<evidence type="ECO:0000259" key="21">
    <source>
        <dbReference type="PROSITE" id="PS50011"/>
    </source>
</evidence>
<evidence type="ECO:0000256" key="6">
    <source>
        <dbReference type="ARBA" id="ARBA00022723"/>
    </source>
</evidence>
<keyword evidence="11" id="KW-0862">Zinc</keyword>
<feature type="domain" description="Protein kinase" evidence="21">
    <location>
        <begin position="399"/>
        <end position="653"/>
    </location>
</feature>
<keyword evidence="7" id="KW-0677">Repeat</keyword>
<dbReference type="Pfam" id="PF00433">
    <property type="entry name" value="Pkinase_C"/>
    <property type="match status" value="1"/>
</dbReference>
<dbReference type="InterPro" id="IPR017441">
    <property type="entry name" value="Protein_kinase_ATP_BS"/>
</dbReference>
<protein>
    <recommendedName>
        <fullName evidence="2 15">Protein kinase C</fullName>
        <ecNumber evidence="2 15">2.7.11.13</ecNumber>
    </recommendedName>
</protein>
<dbReference type="SMART" id="SM00220">
    <property type="entry name" value="S_TKc"/>
    <property type="match status" value="1"/>
</dbReference>
<comment type="similarity">
    <text evidence="1 15">Belongs to the protein kinase superfamily. AGC Ser/Thr protein kinase family. PKC subfamily.</text>
</comment>
<dbReference type="InterPro" id="IPR035892">
    <property type="entry name" value="C2_domain_sf"/>
</dbReference>
<dbReference type="PRINTS" id="PR00008">
    <property type="entry name" value="DAGPEDOMAIN"/>
</dbReference>
<sequence length="724" mass="82658">MTIFNGTALIKVVEARDLRPTEWSKRFTSSAKETALLDVYVNVDCDERHIGETSTRPKTCTPVWNEDYETEVHDGHELEFTVFHDCALPPDDFVANCRIQFEDLKIGTKNDVWIDLEPHGQLHLLIELRGSLSEEVPQNNPNKQRVFREHTDAFSGRQRRGAMRRKIHEVTGHKFMALFLRQPTFCAHCKDFIWGLGKQGYQCQIVHKRCHEQVLWKCPGSRTNVIDELQTEAAKQGLGRFNINMPHRFTVHSYKRPTFCDHCGSMLYGLINQGLQCSVCKLNVHKRCTPSCFSCQRNVANNCGINAKQMALELAQLGLTGDKMSIRFKKKPSIMSGDACHEMNIPSGGTVSAATSIPQVNVKLDNEKATTPQEQVQHRETNDDSTATARPATVTINDFIFIKVLGKGSFGKVMLAEHKRTDEVYAVKILKKDVILQDDDVDCTMCEKRILALAAKHPFLTAIHSCFQTVDRLFFVMEYVNGGDLMFQIQRARKFDEPRARFYAAEVTCALQFLHRNAVIYRDLKLDNILLDAEGHCRLADFGMCKEGITSSKLTSTFCGTPDYIAPEILEEMDYGVSVDWWALGVLVYEMMAGQPPFEADNEDELFEAILHDEVLYPVWLSKEALMTKNPMKRLGCVQSQGGEDAIRAHPFFWDIDWEALEARRVKPPFKPKIKSRRDVNNFDADFTKEEPTLTPTEPAVFRTINQEEFRNFSFVNPDFKHNY</sequence>
<dbReference type="PROSITE" id="PS50011">
    <property type="entry name" value="PROTEIN_KINASE_DOM"/>
    <property type="match status" value="1"/>
</dbReference>
<evidence type="ECO:0000256" key="12">
    <source>
        <dbReference type="ARBA" id="ARBA00022840"/>
    </source>
</evidence>
<evidence type="ECO:0000256" key="3">
    <source>
        <dbReference type="ARBA" id="ARBA00022527"/>
    </source>
</evidence>
<evidence type="ECO:0000256" key="15">
    <source>
        <dbReference type="PIRNR" id="PIRNR000551"/>
    </source>
</evidence>
<keyword evidence="6" id="KW-0479">Metal-binding</keyword>
<comment type="catalytic activity">
    <reaction evidence="14">
        <text>L-seryl-[protein] + ATP = O-phospho-L-seryl-[protein] + ADP + H(+)</text>
        <dbReference type="Rhea" id="RHEA:17989"/>
        <dbReference type="Rhea" id="RHEA-COMP:9863"/>
        <dbReference type="Rhea" id="RHEA-COMP:11604"/>
        <dbReference type="ChEBI" id="CHEBI:15378"/>
        <dbReference type="ChEBI" id="CHEBI:29999"/>
        <dbReference type="ChEBI" id="CHEBI:30616"/>
        <dbReference type="ChEBI" id="CHEBI:83421"/>
        <dbReference type="ChEBI" id="CHEBI:456216"/>
        <dbReference type="EC" id="2.7.11.13"/>
    </reaction>
</comment>
<dbReference type="InterPro" id="IPR011009">
    <property type="entry name" value="Kinase-like_dom_sf"/>
</dbReference>
<evidence type="ECO:0000256" key="18">
    <source>
        <dbReference type="PROSITE-ProRule" id="PRU10141"/>
    </source>
</evidence>
<keyword evidence="5 15" id="KW-0808">Transferase</keyword>
<dbReference type="SUPFAM" id="SSF56112">
    <property type="entry name" value="Protein kinase-like (PK-like)"/>
    <property type="match status" value="1"/>
</dbReference>
<dbReference type="InterPro" id="IPR008271">
    <property type="entry name" value="Ser/Thr_kinase_AS"/>
</dbReference>
<dbReference type="Proteomes" id="UP000887581">
    <property type="component" value="Unplaced"/>
</dbReference>
<dbReference type="InterPro" id="IPR014376">
    <property type="entry name" value="Prot_kin_PKC_delta"/>
</dbReference>
<evidence type="ECO:0000256" key="19">
    <source>
        <dbReference type="SAM" id="MobiDB-lite"/>
    </source>
</evidence>
<evidence type="ECO:0000256" key="16">
    <source>
        <dbReference type="PIRSR" id="PIRSR000551-50"/>
    </source>
</evidence>
<dbReference type="CDD" id="cd04014">
    <property type="entry name" value="C2_PKC_epsilon"/>
    <property type="match status" value="1"/>
</dbReference>
<dbReference type="FunFam" id="3.30.200.20:FF:000080">
    <property type="entry name" value="Protein kinase C"/>
    <property type="match status" value="1"/>
</dbReference>
<organism evidence="24 25">
    <name type="scientific">Setaria digitata</name>
    <dbReference type="NCBI Taxonomy" id="48799"/>
    <lineage>
        <taxon>Eukaryota</taxon>
        <taxon>Metazoa</taxon>
        <taxon>Ecdysozoa</taxon>
        <taxon>Nematoda</taxon>
        <taxon>Chromadorea</taxon>
        <taxon>Rhabditida</taxon>
        <taxon>Spirurina</taxon>
        <taxon>Spiruromorpha</taxon>
        <taxon>Filarioidea</taxon>
        <taxon>Setariidae</taxon>
        <taxon>Setaria</taxon>
    </lineage>
</organism>
<keyword evidence="10 15" id="KW-0418">Kinase</keyword>
<keyword evidence="4" id="KW-0597">Phosphoprotein</keyword>
<feature type="binding site" evidence="17 18">
    <location>
        <position position="428"/>
    </location>
    <ligand>
        <name>ATP</name>
        <dbReference type="ChEBI" id="CHEBI:30616"/>
    </ligand>
</feature>
<evidence type="ECO:0000256" key="2">
    <source>
        <dbReference type="ARBA" id="ARBA00012429"/>
    </source>
</evidence>
<keyword evidence="8 15" id="KW-0547">Nucleotide-binding</keyword>
<dbReference type="PIRSF" id="PIRSF000551">
    <property type="entry name" value="PKC_delta"/>
    <property type="match status" value="1"/>
</dbReference>
<evidence type="ECO:0000259" key="20">
    <source>
        <dbReference type="PROSITE" id="PS50004"/>
    </source>
</evidence>
<feature type="binding site" evidence="17">
    <location>
        <begin position="405"/>
        <end position="413"/>
    </location>
    <ligand>
        <name>ATP</name>
        <dbReference type="ChEBI" id="CHEBI:30616"/>
    </ligand>
</feature>
<dbReference type="CDD" id="cd20838">
    <property type="entry name" value="C1_nPKC_epsilon-like_rpt2"/>
    <property type="match status" value="1"/>
</dbReference>
<dbReference type="GO" id="GO:0005524">
    <property type="term" value="F:ATP binding"/>
    <property type="evidence" value="ECO:0007669"/>
    <property type="project" value="UniProtKB-UniRule"/>
</dbReference>
<dbReference type="InterPro" id="IPR000008">
    <property type="entry name" value="C2_dom"/>
</dbReference>
<dbReference type="SMART" id="SM00133">
    <property type="entry name" value="S_TK_X"/>
    <property type="match status" value="1"/>
</dbReference>
<dbReference type="Gene3D" id="2.60.40.150">
    <property type="entry name" value="C2 domain"/>
    <property type="match status" value="1"/>
</dbReference>
<dbReference type="PROSITE" id="PS50081">
    <property type="entry name" value="ZF_DAG_PE_2"/>
    <property type="match status" value="2"/>
</dbReference>
<dbReference type="WBParaSite" id="sdigi.contig36.g2483.t1">
    <property type="protein sequence ID" value="sdigi.contig36.g2483.t1"/>
    <property type="gene ID" value="sdigi.contig36.g2483"/>
</dbReference>
<dbReference type="GO" id="GO:0010646">
    <property type="term" value="P:regulation of cell communication"/>
    <property type="evidence" value="ECO:0007669"/>
    <property type="project" value="UniProtKB-ARBA"/>
</dbReference>
<dbReference type="Gene3D" id="1.10.510.10">
    <property type="entry name" value="Transferase(Phosphotransferase) domain 1"/>
    <property type="match status" value="1"/>
</dbReference>
<evidence type="ECO:0000256" key="7">
    <source>
        <dbReference type="ARBA" id="ARBA00022737"/>
    </source>
</evidence>
<dbReference type="InterPro" id="IPR000719">
    <property type="entry name" value="Prot_kinase_dom"/>
</dbReference>
<feature type="active site" description="Proton acceptor" evidence="16">
    <location>
        <position position="523"/>
    </location>
</feature>
<dbReference type="GO" id="GO:0008270">
    <property type="term" value="F:zinc ion binding"/>
    <property type="evidence" value="ECO:0007669"/>
    <property type="project" value="UniProtKB-KW"/>
</dbReference>
<dbReference type="InterPro" id="IPR002219">
    <property type="entry name" value="PKC_DAG/PE"/>
</dbReference>
<evidence type="ECO:0000256" key="11">
    <source>
        <dbReference type="ARBA" id="ARBA00022833"/>
    </source>
</evidence>
<feature type="region of interest" description="Disordered" evidence="19">
    <location>
        <begin position="366"/>
        <end position="388"/>
    </location>
</feature>
<evidence type="ECO:0000256" key="13">
    <source>
        <dbReference type="ARBA" id="ARBA00047272"/>
    </source>
</evidence>
<dbReference type="GO" id="GO:0023051">
    <property type="term" value="P:regulation of signaling"/>
    <property type="evidence" value="ECO:0007669"/>
    <property type="project" value="UniProtKB-ARBA"/>
</dbReference>
<evidence type="ECO:0000256" key="10">
    <source>
        <dbReference type="ARBA" id="ARBA00022777"/>
    </source>
</evidence>
<dbReference type="SMART" id="SM00239">
    <property type="entry name" value="C2"/>
    <property type="match status" value="1"/>
</dbReference>
<feature type="domain" description="AGC-kinase C-terminal" evidence="23">
    <location>
        <begin position="654"/>
        <end position="724"/>
    </location>
</feature>
<evidence type="ECO:0000256" key="1">
    <source>
        <dbReference type="ARBA" id="ARBA00005490"/>
    </source>
</evidence>
<dbReference type="Gene3D" id="3.30.200.20">
    <property type="entry name" value="Phosphorylase Kinase, domain 1"/>
    <property type="match status" value="1"/>
</dbReference>
<dbReference type="Pfam" id="PF00069">
    <property type="entry name" value="Pkinase"/>
    <property type="match status" value="1"/>
</dbReference>
<accession>A0A915PRB4</accession>
<dbReference type="Gene3D" id="3.30.60.20">
    <property type="match status" value="2"/>
</dbReference>
<reference evidence="25" key="1">
    <citation type="submission" date="2022-11" db="UniProtKB">
        <authorList>
            <consortium name="WormBaseParasite"/>
        </authorList>
    </citation>
    <scope>IDENTIFICATION</scope>
</reference>
<name>A0A915PRB4_9BILA</name>
<evidence type="ECO:0000313" key="24">
    <source>
        <dbReference type="Proteomes" id="UP000887581"/>
    </source>
</evidence>
<evidence type="ECO:0000256" key="5">
    <source>
        <dbReference type="ARBA" id="ARBA00022679"/>
    </source>
</evidence>
<dbReference type="FunFam" id="3.30.60.20:FF:000003">
    <property type="entry name" value="Protein kinase C delta"/>
    <property type="match status" value="1"/>
</dbReference>
<feature type="domain" description="C2" evidence="20">
    <location>
        <begin position="1"/>
        <end position="114"/>
    </location>
</feature>
<dbReference type="SMART" id="SM00109">
    <property type="entry name" value="C1"/>
    <property type="match status" value="2"/>
</dbReference>
<evidence type="ECO:0000256" key="8">
    <source>
        <dbReference type="ARBA" id="ARBA00022741"/>
    </source>
</evidence>